<keyword evidence="3 5" id="KW-1133">Transmembrane helix</keyword>
<keyword evidence="4 5" id="KW-0472">Membrane</keyword>
<accession>A0A6P2BR61</accession>
<dbReference type="Pfam" id="PF00146">
    <property type="entry name" value="NADHdh"/>
    <property type="match status" value="1"/>
</dbReference>
<feature type="transmembrane region" description="Helical" evidence="5">
    <location>
        <begin position="296"/>
        <end position="315"/>
    </location>
</feature>
<dbReference type="GO" id="GO:0016829">
    <property type="term" value="F:lyase activity"/>
    <property type="evidence" value="ECO:0007669"/>
    <property type="project" value="UniProtKB-KW"/>
</dbReference>
<protein>
    <submittedName>
        <fullName evidence="6">Formate hydrogenlyase</fullName>
    </submittedName>
</protein>
<keyword evidence="2 5" id="KW-0812">Transmembrane</keyword>
<comment type="caution">
    <text evidence="6">The sequence shown here is derived from an EMBL/GenBank/DDBJ whole genome shotgun (WGS) entry which is preliminary data.</text>
</comment>
<feature type="transmembrane region" description="Helical" evidence="5">
    <location>
        <begin position="69"/>
        <end position="88"/>
    </location>
</feature>
<feature type="transmembrane region" description="Helical" evidence="5">
    <location>
        <begin position="258"/>
        <end position="284"/>
    </location>
</feature>
<dbReference type="InterPro" id="IPR001694">
    <property type="entry name" value="NADH_UbQ_OxRdtase_su1/FPO"/>
</dbReference>
<dbReference type="Proteomes" id="UP000460272">
    <property type="component" value="Unassembled WGS sequence"/>
</dbReference>
<dbReference type="EMBL" id="RPFW01000007">
    <property type="protein sequence ID" value="TVZ01157.1"/>
    <property type="molecule type" value="Genomic_DNA"/>
</dbReference>
<evidence type="ECO:0000256" key="2">
    <source>
        <dbReference type="ARBA" id="ARBA00022692"/>
    </source>
</evidence>
<evidence type="ECO:0000256" key="1">
    <source>
        <dbReference type="ARBA" id="ARBA00004141"/>
    </source>
</evidence>
<evidence type="ECO:0000256" key="5">
    <source>
        <dbReference type="SAM" id="Phobius"/>
    </source>
</evidence>
<feature type="transmembrane region" description="Helical" evidence="5">
    <location>
        <begin position="235"/>
        <end position="252"/>
    </location>
</feature>
<dbReference type="GO" id="GO:0005886">
    <property type="term" value="C:plasma membrane"/>
    <property type="evidence" value="ECO:0007669"/>
    <property type="project" value="TreeGrafter"/>
</dbReference>
<sequence length="319" mass="32520">MTALGLTGGVLQAVLVTAGAPVLTGVMRQVRAKLEGRSGQGIGQPWRDLRKQLRKEAIAPDGTSELFRLAPLVLLATTFTAAVAVPFVTTASAARPVADLFAVVALLAMGTATLALAALDTGTAFGGMGASREMTILALVEPTLLVSVFALSVRAGSTNLAAIVAATVHDPVRVISPASLLAAVALGVVTIAETGRIPVDNPATHLELTMVHEAMILEYAGPDLALIELASSMRLVVFLGLLSSLFLPWGIATALTPLAVAGGIGAFAAKVTVLGAALAAGEVFMAKIRLFRVPELLAGSFLLAILAVASSYFLAGPNP</sequence>
<feature type="transmembrane region" description="Helical" evidence="5">
    <location>
        <begin position="134"/>
        <end position="153"/>
    </location>
</feature>
<evidence type="ECO:0000256" key="4">
    <source>
        <dbReference type="ARBA" id="ARBA00023136"/>
    </source>
</evidence>
<gene>
    <name evidence="6" type="ORF">EAS64_33255</name>
</gene>
<evidence type="ECO:0000313" key="6">
    <source>
        <dbReference type="EMBL" id="TVZ01157.1"/>
    </source>
</evidence>
<dbReference type="PANTHER" id="PTHR43359:SF1">
    <property type="entry name" value="FORMATE HYDROGENLYASE SUBUNIT 4-RELATED"/>
    <property type="match status" value="1"/>
</dbReference>
<keyword evidence="7" id="KW-1185">Reference proteome</keyword>
<keyword evidence="6" id="KW-0456">Lyase</keyword>
<dbReference type="RefSeq" id="WP_145859498.1">
    <property type="nucleotide sequence ID" value="NZ_RPFW01000007.1"/>
</dbReference>
<evidence type="ECO:0000313" key="7">
    <source>
        <dbReference type="Proteomes" id="UP000460272"/>
    </source>
</evidence>
<dbReference type="InterPro" id="IPR052561">
    <property type="entry name" value="ComplexI_Subunit1"/>
</dbReference>
<dbReference type="OrthoDB" id="9778499at2"/>
<name>A0A6P2BR61_9ACTN</name>
<proteinExistence type="predicted"/>
<comment type="subcellular location">
    <subcellularLocation>
        <location evidence="1">Membrane</location>
        <topology evidence="1">Multi-pass membrane protein</topology>
    </subcellularLocation>
</comment>
<evidence type="ECO:0000256" key="3">
    <source>
        <dbReference type="ARBA" id="ARBA00022989"/>
    </source>
</evidence>
<organism evidence="6 7">
    <name type="scientific">Trebonia kvetii</name>
    <dbReference type="NCBI Taxonomy" id="2480626"/>
    <lineage>
        <taxon>Bacteria</taxon>
        <taxon>Bacillati</taxon>
        <taxon>Actinomycetota</taxon>
        <taxon>Actinomycetes</taxon>
        <taxon>Streptosporangiales</taxon>
        <taxon>Treboniaceae</taxon>
        <taxon>Trebonia</taxon>
    </lineage>
</organism>
<reference evidence="6 7" key="1">
    <citation type="submission" date="2018-11" db="EMBL/GenBank/DDBJ databases">
        <title>Trebonia kvetii gen.nov., sp.nov., a novel acidophilic actinobacterium, and proposal of the new actinobacterial family Treboniaceae fam. nov.</title>
        <authorList>
            <person name="Rapoport D."/>
            <person name="Sagova-Mareckova M."/>
            <person name="Sedlacek I."/>
            <person name="Provaznik J."/>
            <person name="Kralova S."/>
            <person name="Pavlinic D."/>
            <person name="Benes V."/>
            <person name="Kopecky J."/>
        </authorList>
    </citation>
    <scope>NUCLEOTIDE SEQUENCE [LARGE SCALE GENOMIC DNA]</scope>
    <source>
        <strain evidence="6 7">15Tr583</strain>
    </source>
</reference>
<dbReference type="PANTHER" id="PTHR43359">
    <property type="entry name" value="FORMATE HYDROGENLYASE SUBUNIT 4"/>
    <property type="match status" value="1"/>
</dbReference>
<feature type="transmembrane region" description="Helical" evidence="5">
    <location>
        <begin position="100"/>
        <end position="119"/>
    </location>
</feature>
<dbReference type="AlphaFoldDB" id="A0A6P2BR61"/>